<evidence type="ECO:0000313" key="1">
    <source>
        <dbReference type="EMBL" id="SDH67224.1"/>
    </source>
</evidence>
<dbReference type="EMBL" id="FNDQ01000010">
    <property type="protein sequence ID" value="SDH67224.1"/>
    <property type="molecule type" value="Genomic_DNA"/>
</dbReference>
<proteinExistence type="predicted"/>
<protein>
    <submittedName>
        <fullName evidence="1">Uracil DNA glycosylase superfamily protein</fullName>
    </submittedName>
</protein>
<dbReference type="STRING" id="702745.SAMN05421818_11020"/>
<sequence length="198" mass="23032">MAKLVFKPWIGKHYIKGINGKRVLVLGESHYCDDPKDAVLTMTSDIITDLFDDDSEHEPYKNTYTKFERALKGRVVPFEEKQELWNSVAFYNYVQHPIDEARKAPTAEEFRTSELLFFETLEELQPDCTIVWGKRLYGQLPNTGEQQADVVLDNGDKIETWGYKLSNGKVVKLLPIYHPSAAFEWTYWHQAIDKLIKE</sequence>
<dbReference type="Proteomes" id="UP000243588">
    <property type="component" value="Unassembled WGS sequence"/>
</dbReference>
<dbReference type="Gene3D" id="3.40.470.10">
    <property type="entry name" value="Uracil-DNA glycosylase-like domain"/>
    <property type="match status" value="1"/>
</dbReference>
<name>A0A1G8EBJ0_9FLAO</name>
<evidence type="ECO:0000313" key="2">
    <source>
        <dbReference type="Proteomes" id="UP000243588"/>
    </source>
</evidence>
<dbReference type="AlphaFoldDB" id="A0A1G8EBJ0"/>
<dbReference type="RefSeq" id="WP_090408078.1">
    <property type="nucleotide sequence ID" value="NZ_FNDQ01000010.1"/>
</dbReference>
<gene>
    <name evidence="1" type="ORF">SAMN05421818_11020</name>
</gene>
<reference evidence="2" key="1">
    <citation type="submission" date="2016-10" db="EMBL/GenBank/DDBJ databases">
        <authorList>
            <person name="Varghese N."/>
            <person name="Submissions S."/>
        </authorList>
    </citation>
    <scope>NUCLEOTIDE SEQUENCE [LARGE SCALE GENOMIC DNA]</scope>
    <source>
        <strain evidence="2">DSM 23313</strain>
    </source>
</reference>
<accession>A0A1G8EBJ0</accession>
<organism evidence="1 2">
    <name type="scientific">Myroides phaeus</name>
    <dbReference type="NCBI Taxonomy" id="702745"/>
    <lineage>
        <taxon>Bacteria</taxon>
        <taxon>Pseudomonadati</taxon>
        <taxon>Bacteroidota</taxon>
        <taxon>Flavobacteriia</taxon>
        <taxon>Flavobacteriales</taxon>
        <taxon>Flavobacteriaceae</taxon>
        <taxon>Myroides</taxon>
    </lineage>
</organism>
<keyword evidence="2" id="KW-1185">Reference proteome</keyword>
<dbReference type="InterPro" id="IPR036895">
    <property type="entry name" value="Uracil-DNA_glycosylase-like_sf"/>
</dbReference>